<proteinExistence type="predicted"/>
<dbReference type="GeneID" id="107227935"/>
<accession>A0ABM3FIT6</accession>
<evidence type="ECO:0000313" key="1">
    <source>
        <dbReference type="Proteomes" id="UP000829291"/>
    </source>
</evidence>
<organism evidence="1 2">
    <name type="scientific">Neodiprion lecontei</name>
    <name type="common">Redheaded pine sawfly</name>
    <dbReference type="NCBI Taxonomy" id="441921"/>
    <lineage>
        <taxon>Eukaryota</taxon>
        <taxon>Metazoa</taxon>
        <taxon>Ecdysozoa</taxon>
        <taxon>Arthropoda</taxon>
        <taxon>Hexapoda</taxon>
        <taxon>Insecta</taxon>
        <taxon>Pterygota</taxon>
        <taxon>Neoptera</taxon>
        <taxon>Endopterygota</taxon>
        <taxon>Hymenoptera</taxon>
        <taxon>Tenthredinoidea</taxon>
        <taxon>Diprionidae</taxon>
        <taxon>Diprioninae</taxon>
        <taxon>Neodiprion</taxon>
    </lineage>
</organism>
<dbReference type="RefSeq" id="XP_046587936.1">
    <property type="nucleotide sequence ID" value="XM_046731980.1"/>
</dbReference>
<protein>
    <submittedName>
        <fullName evidence="2">EF-hand domain-containing family member B-like</fullName>
    </submittedName>
</protein>
<keyword evidence="1" id="KW-1185">Reference proteome</keyword>
<dbReference type="Proteomes" id="UP000829291">
    <property type="component" value="Chromosome 2"/>
</dbReference>
<reference evidence="2" key="1">
    <citation type="submission" date="2025-08" db="UniProtKB">
        <authorList>
            <consortium name="RefSeq"/>
        </authorList>
    </citation>
    <scope>IDENTIFICATION</scope>
    <source>
        <tissue evidence="2">Thorax and Abdomen</tissue>
    </source>
</reference>
<gene>
    <name evidence="2" type="primary">LOC107227935</name>
</gene>
<sequence length="257" mass="29328">MATEISAMRYEDVRKQIGHYAKMDYHPEIRPAGTVILEDGLETCFKDYKLQDSIDALKSKLHITDKREDDGFNHQLPIGTADLGTHTGVKTCLEMTKRTPFQLLICELRDTAMNSYWKKEVGKTSGQKSNLPNGVDPVTTIFGKRTMSNGTAAELVNPRKTVTEVILASRIGHRLYRKSHNNYDVSEQINRKYVEPFNKNYKYGKKNRIDKEGSQVKQSMRWFKQDVASIVSNLQADFINRTHAPLGRSVCHTPEAY</sequence>
<name>A0ABM3FIT6_NEOLC</name>
<evidence type="ECO:0000313" key="2">
    <source>
        <dbReference type="RefSeq" id="XP_046587936.1"/>
    </source>
</evidence>